<dbReference type="NCBIfam" id="TIGR03276">
    <property type="entry name" value="Phn-HD"/>
    <property type="match status" value="1"/>
</dbReference>
<dbReference type="OrthoDB" id="823268at2"/>
<dbReference type="InterPro" id="IPR006674">
    <property type="entry name" value="HD_domain"/>
</dbReference>
<dbReference type="InterPro" id="IPR003607">
    <property type="entry name" value="HD/PDEase_dom"/>
</dbReference>
<dbReference type="GO" id="GO:0016787">
    <property type="term" value="F:hydrolase activity"/>
    <property type="evidence" value="ECO:0007669"/>
    <property type="project" value="UniProtKB-KW"/>
</dbReference>
<evidence type="ECO:0000313" key="2">
    <source>
        <dbReference type="EMBL" id="KIQ30086.1"/>
    </source>
</evidence>
<evidence type="ECO:0000313" key="3">
    <source>
        <dbReference type="Proteomes" id="UP000032067"/>
    </source>
</evidence>
<organism evidence="2 3">
    <name type="scientific">Variovorax paradoxus</name>
    <dbReference type="NCBI Taxonomy" id="34073"/>
    <lineage>
        <taxon>Bacteria</taxon>
        <taxon>Pseudomonadati</taxon>
        <taxon>Pseudomonadota</taxon>
        <taxon>Betaproteobacteria</taxon>
        <taxon>Burkholderiales</taxon>
        <taxon>Comamonadaceae</taxon>
        <taxon>Variovorax</taxon>
    </lineage>
</organism>
<keyword evidence="2" id="KW-0378">Hydrolase</keyword>
<dbReference type="RefSeq" id="WP_042580254.1">
    <property type="nucleotide sequence ID" value="NZ_JXQQ01000043.1"/>
</dbReference>
<evidence type="ECO:0000259" key="1">
    <source>
        <dbReference type="Pfam" id="PF01966"/>
    </source>
</evidence>
<comment type="caution">
    <text evidence="2">The sequence shown here is derived from an EMBL/GenBank/DDBJ whole genome shotgun (WGS) entry which is preliminary data.</text>
</comment>
<accession>A0A0D0MCV1</accession>
<dbReference type="Pfam" id="PF01966">
    <property type="entry name" value="HD"/>
    <property type="match status" value="1"/>
</dbReference>
<gene>
    <name evidence="2" type="ORF">RT97_18265</name>
</gene>
<feature type="domain" description="HD" evidence="1">
    <location>
        <begin position="29"/>
        <end position="107"/>
    </location>
</feature>
<dbReference type="Proteomes" id="UP000032067">
    <property type="component" value="Unassembled WGS sequence"/>
</dbReference>
<dbReference type="InterPro" id="IPR017670">
    <property type="entry name" value="Phosphonate_degrad-assoc"/>
</dbReference>
<proteinExistence type="predicted"/>
<dbReference type="SUPFAM" id="SSF109604">
    <property type="entry name" value="HD-domain/PDEase-like"/>
    <property type="match status" value="1"/>
</dbReference>
<dbReference type="CDD" id="cd00077">
    <property type="entry name" value="HDc"/>
    <property type="match status" value="1"/>
</dbReference>
<reference evidence="2 3" key="1">
    <citation type="submission" date="2014-12" db="EMBL/GenBank/DDBJ databases">
        <title>16Stimator: statistical estimation of ribosomal gene copy numbers from draft genome assemblies.</title>
        <authorList>
            <person name="Perisin M.A."/>
            <person name="Vetter M."/>
            <person name="Gilbert J.A."/>
            <person name="Bergelson J."/>
        </authorList>
    </citation>
    <scope>NUCLEOTIDE SEQUENCE [LARGE SCALE GENOMIC DNA]</scope>
    <source>
        <strain evidence="2 3">MEDvA23</strain>
    </source>
</reference>
<dbReference type="EMBL" id="JXQQ01000043">
    <property type="protein sequence ID" value="KIQ30086.1"/>
    <property type="molecule type" value="Genomic_DNA"/>
</dbReference>
<name>A0A0D0MCV1_VARPD</name>
<sequence length="186" mass="20406">MTLDLAEIARLFAERGGVAYAGEPVSQLEHALQCAWLAEQAGAGDALVTAALLHDLGHLLIAEHQTLAQSPTELGIDDRHQYIALPLLRGAFDVEVREPIRLHVDAKRYLCATRPDYFVKLSPDSVRSLALQGGVMDAAAASRFAEHRWADDAVRLRLWDEEAKVEGLKTPPLAHFLSTAGRVLLR</sequence>
<dbReference type="InterPro" id="IPR052567">
    <property type="entry name" value="OP_Dioxygenase"/>
</dbReference>
<dbReference type="Gene3D" id="1.10.3210.10">
    <property type="entry name" value="Hypothetical protein af1432"/>
    <property type="match status" value="1"/>
</dbReference>
<protein>
    <submittedName>
        <fullName evidence="2">Phosphohydrolase</fullName>
    </submittedName>
</protein>
<dbReference type="PANTHER" id="PTHR40202:SF1">
    <property type="entry name" value="HD DOMAIN-CONTAINING PROTEIN"/>
    <property type="match status" value="1"/>
</dbReference>
<dbReference type="AlphaFoldDB" id="A0A0D0MCV1"/>
<dbReference type="PANTHER" id="PTHR40202">
    <property type="match status" value="1"/>
</dbReference>